<organism evidence="2 3">
    <name type="scientific">Brassica rapa subsp. trilocularis</name>
    <dbReference type="NCBI Taxonomy" id="1813537"/>
    <lineage>
        <taxon>Eukaryota</taxon>
        <taxon>Viridiplantae</taxon>
        <taxon>Streptophyta</taxon>
        <taxon>Embryophyta</taxon>
        <taxon>Tracheophyta</taxon>
        <taxon>Spermatophyta</taxon>
        <taxon>Magnoliopsida</taxon>
        <taxon>eudicotyledons</taxon>
        <taxon>Gunneridae</taxon>
        <taxon>Pentapetalae</taxon>
        <taxon>rosids</taxon>
        <taxon>malvids</taxon>
        <taxon>Brassicales</taxon>
        <taxon>Brassicaceae</taxon>
        <taxon>Brassiceae</taxon>
        <taxon>Brassica</taxon>
    </lineage>
</organism>
<keyword evidence="3" id="KW-1185">Reference proteome</keyword>
<evidence type="ECO:0000313" key="3">
    <source>
        <dbReference type="Proteomes" id="UP000823674"/>
    </source>
</evidence>
<feature type="region of interest" description="Disordered" evidence="1">
    <location>
        <begin position="49"/>
        <end position="73"/>
    </location>
</feature>
<reference evidence="2 3" key="1">
    <citation type="submission" date="2021-03" db="EMBL/GenBank/DDBJ databases">
        <authorList>
            <person name="King G.J."/>
            <person name="Bancroft I."/>
            <person name="Baten A."/>
            <person name="Bloomfield J."/>
            <person name="Borpatragohain P."/>
            <person name="He Z."/>
            <person name="Irish N."/>
            <person name="Irwin J."/>
            <person name="Liu K."/>
            <person name="Mauleon R.P."/>
            <person name="Moore J."/>
            <person name="Morris R."/>
            <person name="Ostergaard L."/>
            <person name="Wang B."/>
            <person name="Wells R."/>
        </authorList>
    </citation>
    <scope>NUCLEOTIDE SEQUENCE [LARGE SCALE GENOMIC DNA]</scope>
    <source>
        <strain evidence="2">R-o-18</strain>
        <tissue evidence="2">Leaf</tissue>
    </source>
</reference>
<accession>A0ABQ7P054</accession>
<dbReference type="Proteomes" id="UP000823674">
    <property type="component" value="Chromosome A01"/>
</dbReference>
<comment type="caution">
    <text evidence="2">The sequence shown here is derived from an EMBL/GenBank/DDBJ whole genome shotgun (WGS) entry which is preliminary data.</text>
</comment>
<evidence type="ECO:0000256" key="1">
    <source>
        <dbReference type="SAM" id="MobiDB-lite"/>
    </source>
</evidence>
<dbReference type="EMBL" id="JADBGQ010000001">
    <property type="protein sequence ID" value="KAG5416487.1"/>
    <property type="molecule type" value="Genomic_DNA"/>
</dbReference>
<sequence>MPDQEKETRVQNLFQDGCFYLSTKQHLASLLQRTLHLVSYQHQQQSWEKHSSQSITKKAKEGGKSFNELLSAN</sequence>
<gene>
    <name evidence="2" type="primary">A01p057290.1_BraROA</name>
    <name evidence="2" type="ORF">IGI04_004054</name>
</gene>
<name>A0ABQ7P054_BRACM</name>
<protein>
    <submittedName>
        <fullName evidence="2">Uncharacterized protein</fullName>
    </submittedName>
</protein>
<evidence type="ECO:0000313" key="2">
    <source>
        <dbReference type="EMBL" id="KAG5416487.1"/>
    </source>
</evidence>
<proteinExistence type="predicted"/>